<organism evidence="1 2">
    <name type="scientific">Psophocarpus tetragonolobus</name>
    <name type="common">Winged bean</name>
    <name type="synonym">Dolichos tetragonolobus</name>
    <dbReference type="NCBI Taxonomy" id="3891"/>
    <lineage>
        <taxon>Eukaryota</taxon>
        <taxon>Viridiplantae</taxon>
        <taxon>Streptophyta</taxon>
        <taxon>Embryophyta</taxon>
        <taxon>Tracheophyta</taxon>
        <taxon>Spermatophyta</taxon>
        <taxon>Magnoliopsida</taxon>
        <taxon>eudicotyledons</taxon>
        <taxon>Gunneridae</taxon>
        <taxon>Pentapetalae</taxon>
        <taxon>rosids</taxon>
        <taxon>fabids</taxon>
        <taxon>Fabales</taxon>
        <taxon>Fabaceae</taxon>
        <taxon>Papilionoideae</taxon>
        <taxon>50 kb inversion clade</taxon>
        <taxon>NPAAA clade</taxon>
        <taxon>indigoferoid/millettioid clade</taxon>
        <taxon>Phaseoleae</taxon>
        <taxon>Psophocarpus</taxon>
    </lineage>
</organism>
<proteinExistence type="predicted"/>
<comment type="caution">
    <text evidence="1">The sequence shown here is derived from an EMBL/GenBank/DDBJ whole genome shotgun (WGS) entry which is preliminary data.</text>
</comment>
<name>A0AAN9S040_PSOTE</name>
<dbReference type="AlphaFoldDB" id="A0AAN9S040"/>
<evidence type="ECO:0000313" key="1">
    <source>
        <dbReference type="EMBL" id="KAK7386710.1"/>
    </source>
</evidence>
<accession>A0AAN9S040</accession>
<evidence type="ECO:0000313" key="2">
    <source>
        <dbReference type="Proteomes" id="UP001386955"/>
    </source>
</evidence>
<reference evidence="1 2" key="1">
    <citation type="submission" date="2024-01" db="EMBL/GenBank/DDBJ databases">
        <title>The genomes of 5 underutilized Papilionoideae crops provide insights into root nodulation and disease resistanc.</title>
        <authorList>
            <person name="Jiang F."/>
        </authorList>
    </citation>
    <scope>NUCLEOTIDE SEQUENCE [LARGE SCALE GENOMIC DNA]</scope>
    <source>
        <strain evidence="1">DUOXIRENSHENG_FW03</strain>
        <tissue evidence="1">Leaves</tissue>
    </source>
</reference>
<keyword evidence="2" id="KW-1185">Reference proteome</keyword>
<protein>
    <submittedName>
        <fullName evidence="1">Uncharacterized protein</fullName>
    </submittedName>
</protein>
<dbReference type="EMBL" id="JAYMYS010000007">
    <property type="protein sequence ID" value="KAK7386710.1"/>
    <property type="molecule type" value="Genomic_DNA"/>
</dbReference>
<gene>
    <name evidence="1" type="ORF">VNO78_27045</name>
</gene>
<sequence length="96" mass="10454">MLRCLKWGSYRGMATGENTRKTPKAKFNINKEDVPPIAVAADVGQKRKRNDLRPTQVPSMASGSEGKAFKSVAAGKLVVAEKVIVEKAIEKTLIVE</sequence>
<dbReference type="Proteomes" id="UP001386955">
    <property type="component" value="Unassembled WGS sequence"/>
</dbReference>